<sequence length="243" mass="27010">MCFDSSEQERFDASESIVLIPLPTRSMLFMISAYDSIAMYLAIEPQSLCFYVIAASKRKSEFSTEAGSKYLILALGLCLDLLCAKSKGLVPMEIPLGLIPRLMTKGESAWRKVKIGGSREKFPSGEGISYEYEMLFTYKSDSAIRQLHSSAWHSSSNTSEVDNLMSCVKIVRTLPTGSLGHSSTKELSTSLRKVSETEDQSKGTRRPEGGFEAEATGREASEVRPLYSPEFHRDKWFSSLLSL</sequence>
<dbReference type="AlphaFoldDB" id="A0AAD8JWV4"/>
<evidence type="ECO:0000256" key="6">
    <source>
        <dbReference type="ARBA" id="ARBA00022967"/>
    </source>
</evidence>
<dbReference type="PANTHER" id="PTHR22773">
    <property type="entry name" value="NADH DEHYDROGENASE"/>
    <property type="match status" value="1"/>
</dbReference>
<keyword evidence="5" id="KW-0812">Transmembrane</keyword>
<evidence type="ECO:0000256" key="10">
    <source>
        <dbReference type="ARBA" id="ARBA00047726"/>
    </source>
</evidence>
<evidence type="ECO:0000313" key="15">
    <source>
        <dbReference type="Proteomes" id="UP001229421"/>
    </source>
</evidence>
<evidence type="ECO:0000256" key="7">
    <source>
        <dbReference type="ARBA" id="ARBA00022989"/>
    </source>
</evidence>
<dbReference type="EMBL" id="JAUHHV010000010">
    <property type="protein sequence ID" value="KAK1411308.1"/>
    <property type="molecule type" value="Genomic_DNA"/>
</dbReference>
<protein>
    <recommendedName>
        <fullName evidence="13">NADH:quinone oxidoreductase/Mrp antiporter transmembrane domain-containing protein</fullName>
    </recommendedName>
</protein>
<evidence type="ECO:0000256" key="4">
    <source>
        <dbReference type="ARBA" id="ARBA00022640"/>
    </source>
</evidence>
<comment type="catalytic activity">
    <reaction evidence="10">
        <text>a plastoquinone + NADPH + (n+1) H(+)(in) = a plastoquinol + NADP(+) + n H(+)(out)</text>
        <dbReference type="Rhea" id="RHEA:42612"/>
        <dbReference type="Rhea" id="RHEA-COMP:9561"/>
        <dbReference type="Rhea" id="RHEA-COMP:9562"/>
        <dbReference type="ChEBI" id="CHEBI:15378"/>
        <dbReference type="ChEBI" id="CHEBI:17757"/>
        <dbReference type="ChEBI" id="CHEBI:57783"/>
        <dbReference type="ChEBI" id="CHEBI:58349"/>
        <dbReference type="ChEBI" id="CHEBI:62192"/>
    </reaction>
</comment>
<keyword evidence="4" id="KW-0934">Plastid</keyword>
<accession>A0AAD8JWV4</accession>
<comment type="caution">
    <text evidence="14">The sequence shown here is derived from an EMBL/GenBank/DDBJ whole genome shotgun (WGS) entry which is preliminary data.</text>
</comment>
<keyword evidence="9" id="KW-0472">Membrane</keyword>
<evidence type="ECO:0000256" key="3">
    <source>
        <dbReference type="ARBA" id="ARBA00022448"/>
    </source>
</evidence>
<keyword evidence="3" id="KW-0813">Transport</keyword>
<comment type="catalytic activity">
    <reaction evidence="11">
        <text>a plastoquinone + NADH + (n+1) H(+)(in) = a plastoquinol + NAD(+) + n H(+)(out)</text>
        <dbReference type="Rhea" id="RHEA:42608"/>
        <dbReference type="Rhea" id="RHEA-COMP:9561"/>
        <dbReference type="Rhea" id="RHEA-COMP:9562"/>
        <dbReference type="ChEBI" id="CHEBI:15378"/>
        <dbReference type="ChEBI" id="CHEBI:17757"/>
        <dbReference type="ChEBI" id="CHEBI:57540"/>
        <dbReference type="ChEBI" id="CHEBI:57945"/>
        <dbReference type="ChEBI" id="CHEBI:62192"/>
    </reaction>
</comment>
<evidence type="ECO:0000259" key="13">
    <source>
        <dbReference type="Pfam" id="PF00361"/>
    </source>
</evidence>
<keyword evidence="8" id="KW-0520">NAD</keyword>
<dbReference type="Pfam" id="PF00361">
    <property type="entry name" value="Proton_antipo_M"/>
    <property type="match status" value="1"/>
</dbReference>
<keyword evidence="15" id="KW-1185">Reference proteome</keyword>
<name>A0AAD8JWV4_TARER</name>
<evidence type="ECO:0000256" key="1">
    <source>
        <dbReference type="ARBA" id="ARBA00004141"/>
    </source>
</evidence>
<feature type="compositionally biased region" description="Basic and acidic residues" evidence="12">
    <location>
        <begin position="193"/>
        <end position="222"/>
    </location>
</feature>
<feature type="compositionally biased region" description="Polar residues" evidence="12">
    <location>
        <begin position="180"/>
        <end position="192"/>
    </location>
</feature>
<keyword evidence="6" id="KW-1278">Translocase</keyword>
<evidence type="ECO:0000256" key="12">
    <source>
        <dbReference type="SAM" id="MobiDB-lite"/>
    </source>
</evidence>
<evidence type="ECO:0000256" key="5">
    <source>
        <dbReference type="ARBA" id="ARBA00022692"/>
    </source>
</evidence>
<dbReference type="Proteomes" id="UP001229421">
    <property type="component" value="Unassembled WGS sequence"/>
</dbReference>
<evidence type="ECO:0000256" key="9">
    <source>
        <dbReference type="ARBA" id="ARBA00023136"/>
    </source>
</evidence>
<evidence type="ECO:0000256" key="2">
    <source>
        <dbReference type="ARBA" id="ARBA00004334"/>
    </source>
</evidence>
<evidence type="ECO:0000256" key="8">
    <source>
        <dbReference type="ARBA" id="ARBA00023027"/>
    </source>
</evidence>
<reference evidence="14" key="1">
    <citation type="journal article" date="2023" name="bioRxiv">
        <title>Improved chromosome-level genome assembly for marigold (Tagetes erecta).</title>
        <authorList>
            <person name="Jiang F."/>
            <person name="Yuan L."/>
            <person name="Wang S."/>
            <person name="Wang H."/>
            <person name="Xu D."/>
            <person name="Wang A."/>
            <person name="Fan W."/>
        </authorList>
    </citation>
    <scope>NUCLEOTIDE SEQUENCE</scope>
    <source>
        <strain evidence="14">WSJ</strain>
        <tissue evidence="14">Leaf</tissue>
    </source>
</reference>
<feature type="domain" description="NADH:quinone oxidoreductase/Mrp antiporter transmembrane" evidence="13">
    <location>
        <begin position="33"/>
        <end position="74"/>
    </location>
</feature>
<organism evidence="14 15">
    <name type="scientific">Tagetes erecta</name>
    <name type="common">African marigold</name>
    <dbReference type="NCBI Taxonomy" id="13708"/>
    <lineage>
        <taxon>Eukaryota</taxon>
        <taxon>Viridiplantae</taxon>
        <taxon>Streptophyta</taxon>
        <taxon>Embryophyta</taxon>
        <taxon>Tracheophyta</taxon>
        <taxon>Spermatophyta</taxon>
        <taxon>Magnoliopsida</taxon>
        <taxon>eudicotyledons</taxon>
        <taxon>Gunneridae</taxon>
        <taxon>Pentapetalae</taxon>
        <taxon>asterids</taxon>
        <taxon>campanulids</taxon>
        <taxon>Asterales</taxon>
        <taxon>Asteraceae</taxon>
        <taxon>Asteroideae</taxon>
        <taxon>Heliantheae alliance</taxon>
        <taxon>Tageteae</taxon>
        <taxon>Tagetes</taxon>
    </lineage>
</organism>
<dbReference type="GO" id="GO:0009535">
    <property type="term" value="C:chloroplast thylakoid membrane"/>
    <property type="evidence" value="ECO:0007669"/>
    <property type="project" value="UniProtKB-SubCell"/>
</dbReference>
<feature type="region of interest" description="Disordered" evidence="12">
    <location>
        <begin position="180"/>
        <end position="224"/>
    </location>
</feature>
<gene>
    <name evidence="14" type="ORF">QVD17_37855</name>
</gene>
<evidence type="ECO:0000313" key="14">
    <source>
        <dbReference type="EMBL" id="KAK1411308.1"/>
    </source>
</evidence>
<keyword evidence="7" id="KW-1133">Transmembrane helix</keyword>
<dbReference type="InterPro" id="IPR001750">
    <property type="entry name" value="ND/Mrp_TM"/>
</dbReference>
<comment type="subcellular location">
    <subcellularLocation>
        <location evidence="1">Membrane</location>
        <topology evidence="1">Multi-pass membrane protein</topology>
    </subcellularLocation>
    <subcellularLocation>
        <location evidence="2">Plastid</location>
        <location evidence="2">Chloroplast thylakoid membrane</location>
    </subcellularLocation>
</comment>
<proteinExistence type="predicted"/>
<evidence type="ECO:0000256" key="11">
    <source>
        <dbReference type="ARBA" id="ARBA00048026"/>
    </source>
</evidence>